<evidence type="ECO:0000313" key="3">
    <source>
        <dbReference type="Proteomes" id="UP000717696"/>
    </source>
</evidence>
<feature type="compositionally biased region" description="Polar residues" evidence="1">
    <location>
        <begin position="1"/>
        <end position="15"/>
    </location>
</feature>
<feature type="compositionally biased region" description="Polar residues" evidence="1">
    <location>
        <begin position="166"/>
        <end position="179"/>
    </location>
</feature>
<dbReference type="AlphaFoldDB" id="A0A9P9D6Z8"/>
<evidence type="ECO:0000313" key="2">
    <source>
        <dbReference type="EMBL" id="KAH7113647.1"/>
    </source>
</evidence>
<feature type="region of interest" description="Disordered" evidence="1">
    <location>
        <begin position="1"/>
        <end position="55"/>
    </location>
</feature>
<proteinExistence type="predicted"/>
<gene>
    <name evidence="2" type="ORF">B0J13DRAFT_656863</name>
</gene>
<feature type="region of interest" description="Disordered" evidence="1">
    <location>
        <begin position="136"/>
        <end position="193"/>
    </location>
</feature>
<organism evidence="2 3">
    <name type="scientific">Dactylonectria estremocensis</name>
    <dbReference type="NCBI Taxonomy" id="1079267"/>
    <lineage>
        <taxon>Eukaryota</taxon>
        <taxon>Fungi</taxon>
        <taxon>Dikarya</taxon>
        <taxon>Ascomycota</taxon>
        <taxon>Pezizomycotina</taxon>
        <taxon>Sordariomycetes</taxon>
        <taxon>Hypocreomycetidae</taxon>
        <taxon>Hypocreales</taxon>
        <taxon>Nectriaceae</taxon>
        <taxon>Dactylonectria</taxon>
    </lineage>
</organism>
<keyword evidence="3" id="KW-1185">Reference proteome</keyword>
<evidence type="ECO:0000256" key="1">
    <source>
        <dbReference type="SAM" id="MobiDB-lite"/>
    </source>
</evidence>
<name>A0A9P9D6Z8_9HYPO</name>
<comment type="caution">
    <text evidence="2">The sequence shown here is derived from an EMBL/GenBank/DDBJ whole genome shotgun (WGS) entry which is preliminary data.</text>
</comment>
<feature type="compositionally biased region" description="Polar residues" evidence="1">
    <location>
        <begin position="136"/>
        <end position="153"/>
    </location>
</feature>
<feature type="compositionally biased region" description="Pro residues" evidence="1">
    <location>
        <begin position="35"/>
        <end position="53"/>
    </location>
</feature>
<dbReference type="Proteomes" id="UP000717696">
    <property type="component" value="Unassembled WGS sequence"/>
</dbReference>
<accession>A0A9P9D6Z8</accession>
<dbReference type="OrthoDB" id="266718at2759"/>
<feature type="compositionally biased region" description="Basic and acidic residues" evidence="1">
    <location>
        <begin position="180"/>
        <end position="193"/>
    </location>
</feature>
<sequence length="193" mass="20546">MGAPNSNQQMNNMTSFHPPPPRYPTAAGTSAPGVMLPPPPGPPPGSPLDPHPPWHGTFRWYGGRPGFNIPPPPGQHRPYNPNLHAQIATGQTLAIPPPPSEQMSPTYIPAGDMYGEGVGIPAFGLEDPTLTASSQALRSLMTPQSGTDTNTATPMEDPNSRDRPYPTTTAQARGVSNSSTHDDDERIPTHAYM</sequence>
<protein>
    <submittedName>
        <fullName evidence="2">Uncharacterized protein</fullName>
    </submittedName>
</protein>
<reference evidence="2" key="1">
    <citation type="journal article" date="2021" name="Nat. Commun.">
        <title>Genetic determinants of endophytism in the Arabidopsis root mycobiome.</title>
        <authorList>
            <person name="Mesny F."/>
            <person name="Miyauchi S."/>
            <person name="Thiergart T."/>
            <person name="Pickel B."/>
            <person name="Atanasova L."/>
            <person name="Karlsson M."/>
            <person name="Huettel B."/>
            <person name="Barry K.W."/>
            <person name="Haridas S."/>
            <person name="Chen C."/>
            <person name="Bauer D."/>
            <person name="Andreopoulos W."/>
            <person name="Pangilinan J."/>
            <person name="LaButti K."/>
            <person name="Riley R."/>
            <person name="Lipzen A."/>
            <person name="Clum A."/>
            <person name="Drula E."/>
            <person name="Henrissat B."/>
            <person name="Kohler A."/>
            <person name="Grigoriev I.V."/>
            <person name="Martin F.M."/>
            <person name="Hacquard S."/>
        </authorList>
    </citation>
    <scope>NUCLEOTIDE SEQUENCE</scope>
    <source>
        <strain evidence="2">MPI-CAGE-AT-0021</strain>
    </source>
</reference>
<dbReference type="EMBL" id="JAGMUU010000045">
    <property type="protein sequence ID" value="KAH7113647.1"/>
    <property type="molecule type" value="Genomic_DNA"/>
</dbReference>